<name>A0AAD4AE47_9GAMM</name>
<protein>
    <submittedName>
        <fullName evidence="1">Transcriptional regulator</fullName>
    </submittedName>
</protein>
<dbReference type="PIRSF" id="PIRSF010372">
    <property type="entry name" value="PaiB"/>
    <property type="match status" value="1"/>
</dbReference>
<dbReference type="RefSeq" id="WP_010362049.1">
    <property type="nucleotide sequence ID" value="NZ_AHBZ03000027.1"/>
</dbReference>
<comment type="caution">
    <text evidence="1">The sequence shown here is derived from an EMBL/GenBank/DDBJ whole genome shotgun (WGS) entry which is preliminary data.</text>
</comment>
<evidence type="ECO:0000313" key="1">
    <source>
        <dbReference type="EMBL" id="KAF7764285.1"/>
    </source>
</evidence>
<dbReference type="AlphaFoldDB" id="A0AAD4AE47"/>
<dbReference type="EMBL" id="AHBZ03000027">
    <property type="protein sequence ID" value="KAF7764285.1"/>
    <property type="molecule type" value="Genomic_DNA"/>
</dbReference>
<reference evidence="1" key="2">
    <citation type="submission" date="2015-03" db="EMBL/GenBank/DDBJ databases">
        <title>Genome sequence of Pseudoalteromonas citrea.</title>
        <authorList>
            <person name="Xie B.-B."/>
            <person name="Rong J.-C."/>
            <person name="Qin Q.-L."/>
            <person name="Zhang Y.-Z."/>
        </authorList>
    </citation>
    <scope>NUCLEOTIDE SEQUENCE</scope>
    <source>
        <strain evidence="1">DSM 8771</strain>
    </source>
</reference>
<dbReference type="PANTHER" id="PTHR35802">
    <property type="entry name" value="PROTEASE SYNTHASE AND SPORULATION PROTEIN PAI 2"/>
    <property type="match status" value="1"/>
</dbReference>
<reference evidence="1" key="1">
    <citation type="journal article" date="2012" name="J. Bacteriol.">
        <title>Genome sequences of type strains of seven species of the marine bacterium Pseudoalteromonas.</title>
        <authorList>
            <person name="Xie B.B."/>
            <person name="Shu Y.L."/>
            <person name="Qin Q.L."/>
            <person name="Rong J.C."/>
            <person name="Zhang X.Y."/>
            <person name="Chen X.L."/>
            <person name="Shi M."/>
            <person name="He H.L."/>
            <person name="Zhou B.C."/>
            <person name="Zhang Y.Z."/>
        </authorList>
    </citation>
    <scope>NUCLEOTIDE SEQUENCE</scope>
    <source>
        <strain evidence="1">DSM 8771</strain>
    </source>
</reference>
<dbReference type="SUPFAM" id="SSF50475">
    <property type="entry name" value="FMN-binding split barrel"/>
    <property type="match status" value="1"/>
</dbReference>
<dbReference type="PANTHER" id="PTHR35802:SF1">
    <property type="entry name" value="PROTEASE SYNTHASE AND SPORULATION PROTEIN PAI 2"/>
    <property type="match status" value="1"/>
</dbReference>
<dbReference type="InterPro" id="IPR012349">
    <property type="entry name" value="Split_barrel_FMN-bd"/>
</dbReference>
<organism evidence="1 2">
    <name type="scientific">Pseudoalteromonas citrea</name>
    <dbReference type="NCBI Taxonomy" id="43655"/>
    <lineage>
        <taxon>Bacteria</taxon>
        <taxon>Pseudomonadati</taxon>
        <taxon>Pseudomonadota</taxon>
        <taxon>Gammaproteobacteria</taxon>
        <taxon>Alteromonadales</taxon>
        <taxon>Pseudoalteromonadaceae</taxon>
        <taxon>Pseudoalteromonas</taxon>
    </lineage>
</organism>
<dbReference type="Proteomes" id="UP000016487">
    <property type="component" value="Unassembled WGS sequence"/>
</dbReference>
<sequence length="209" mass="23645">MSYPPKPFTHIPDTQLYELIEQYPLATILSSSSATARDQVCQVPMLFDRDTASFVGHVIANNPLVQQENNTIKLLFNGPNAYLSPNHCNNDILPSWLYASVEVTGTLELIKGHTEQLAAMTQLTNHFEQGFDTPWRMSKLNDKMISAMFKQIRFLRITASQLIGNFKLSQNKPMRIQEQVIASLQADGNTNMAQLMRDSLHTKIIKHAQ</sequence>
<dbReference type="Gene3D" id="2.30.110.10">
    <property type="entry name" value="Electron Transport, Fmn-binding Protein, Chain A"/>
    <property type="match status" value="1"/>
</dbReference>
<evidence type="ECO:0000313" key="2">
    <source>
        <dbReference type="Proteomes" id="UP000016487"/>
    </source>
</evidence>
<gene>
    <name evidence="1" type="primary">paiB</name>
    <name evidence="1" type="ORF">PCIT_b0243</name>
</gene>
<accession>A0AAD4AE47</accession>
<dbReference type="Pfam" id="PF04299">
    <property type="entry name" value="FMN_bind_2"/>
    <property type="match status" value="1"/>
</dbReference>
<proteinExistence type="predicted"/>
<dbReference type="InterPro" id="IPR007396">
    <property type="entry name" value="TR_PAI2-type"/>
</dbReference>